<dbReference type="PANTHER" id="PTHR33527:SF28">
    <property type="entry name" value="GB|AAD43168.1"/>
    <property type="match status" value="1"/>
</dbReference>
<dbReference type="OrthoDB" id="1882251at2759"/>
<proteinExistence type="predicted"/>
<dbReference type="Proteomes" id="UP000467841">
    <property type="component" value="Unassembled WGS sequence"/>
</dbReference>
<accession>A0A6D2IXZ9</accession>
<dbReference type="EMBL" id="CACVBM020001107">
    <property type="protein sequence ID" value="CAA7031492.1"/>
    <property type="molecule type" value="Genomic_DNA"/>
</dbReference>
<dbReference type="PANTHER" id="PTHR33527">
    <property type="entry name" value="OS07G0274300 PROTEIN"/>
    <property type="match status" value="1"/>
</dbReference>
<reference evidence="1" key="1">
    <citation type="submission" date="2020-01" db="EMBL/GenBank/DDBJ databases">
        <authorList>
            <person name="Mishra B."/>
        </authorList>
    </citation>
    <scope>NUCLEOTIDE SEQUENCE [LARGE SCALE GENOMIC DNA]</scope>
</reference>
<comment type="caution">
    <text evidence="1">The sequence shown here is derived from an EMBL/GenBank/DDBJ whole genome shotgun (WGS) entry which is preliminary data.</text>
</comment>
<sequence>MDSSTTLSPVSVTREEFNAFHKSDRALFTRLVFSLKRDINQSCKIVSFLLYLEKNAPVSNLVVNLAALPDYFVNALADEVVTCLTCMCYETFPNFVATFGKNIKFFTIPLIMRMTGESLSLAVIHQNRQNILLAVKTNLTRICYPAFEDICVRAAMHNKETEEREKAVEKMSNLAISKVVHKGEQETAAGASTVDGFSDEEQVMAENRTVFLTFSKGYPIAEAEVHGYFTRRFGDIIEAIYMPGVEGNEQQALYARMVLHSAAKIPEIVTTGITRTKYTINGKHVWARKFIPNLKAANNVYASVGVSL</sequence>
<keyword evidence="2" id="KW-1185">Reference proteome</keyword>
<evidence type="ECO:0000313" key="1">
    <source>
        <dbReference type="EMBL" id="CAA7031492.1"/>
    </source>
</evidence>
<gene>
    <name evidence="1" type="ORF">MERR_LOCUS18727</name>
</gene>
<dbReference type="AlphaFoldDB" id="A0A6D2IXZ9"/>
<organism evidence="1 2">
    <name type="scientific">Microthlaspi erraticum</name>
    <dbReference type="NCBI Taxonomy" id="1685480"/>
    <lineage>
        <taxon>Eukaryota</taxon>
        <taxon>Viridiplantae</taxon>
        <taxon>Streptophyta</taxon>
        <taxon>Embryophyta</taxon>
        <taxon>Tracheophyta</taxon>
        <taxon>Spermatophyta</taxon>
        <taxon>Magnoliopsida</taxon>
        <taxon>eudicotyledons</taxon>
        <taxon>Gunneridae</taxon>
        <taxon>Pentapetalae</taxon>
        <taxon>rosids</taxon>
        <taxon>malvids</taxon>
        <taxon>Brassicales</taxon>
        <taxon>Brassicaceae</taxon>
        <taxon>Coluteocarpeae</taxon>
        <taxon>Microthlaspi</taxon>
    </lineage>
</organism>
<protein>
    <submittedName>
        <fullName evidence="1">Uncharacterized protein</fullName>
    </submittedName>
</protein>
<evidence type="ECO:0000313" key="2">
    <source>
        <dbReference type="Proteomes" id="UP000467841"/>
    </source>
</evidence>
<name>A0A6D2IXZ9_9BRAS</name>